<name>A0A5B6V1Q7_9ROSI</name>
<feature type="domain" description="GAG-pre-integrase" evidence="2">
    <location>
        <begin position="74"/>
        <end position="129"/>
    </location>
</feature>
<dbReference type="InterPro" id="IPR025724">
    <property type="entry name" value="GAG-pre-integrase_dom"/>
</dbReference>
<dbReference type="SUPFAM" id="SSF56672">
    <property type="entry name" value="DNA/RNA polymerases"/>
    <property type="match status" value="1"/>
</dbReference>
<dbReference type="Proteomes" id="UP000325315">
    <property type="component" value="Unassembled WGS sequence"/>
</dbReference>
<dbReference type="CDD" id="cd09272">
    <property type="entry name" value="RNase_HI_RT_Ty1"/>
    <property type="match status" value="1"/>
</dbReference>
<evidence type="ECO:0000313" key="4">
    <source>
        <dbReference type="Proteomes" id="UP000325315"/>
    </source>
</evidence>
<proteinExistence type="predicted"/>
<protein>
    <submittedName>
        <fullName evidence="3">Integrase, catalytic core</fullName>
    </submittedName>
</protein>
<dbReference type="Pfam" id="PF07727">
    <property type="entry name" value="RVT_2"/>
    <property type="match status" value="1"/>
</dbReference>
<evidence type="ECO:0000259" key="1">
    <source>
        <dbReference type="Pfam" id="PF07727"/>
    </source>
</evidence>
<sequence>MINLRRDFENLKMKEAVTVKQHSDRIMPHAKHSSQNPANPLMKTSSWHHAIPKKSTKLVIDVLLVADIDKNLLSVAYTNSLDETKLWHKRMGYVDYKSLSQMSKNNLIEKLLNMVDHEDVCEVCQLGKQARLPTKAVEGKTPFEAWYDFKPSVSHLRVFGCTYFVYVPEEKRSKMDIRSQLEIFTATEEVCEQWGLKPDLRATGDQSEMMQSMNNRYEKLDTIRLLITLVAQKGWSIHQMDVKSAFLNDFLKEEIYAKKPQGFAVPRCKIKVYKLHKALYGLKQAPRACNSELVIVFKDQMQEKFKMSDLGKMTYFLGLEVNQACDAIFIRKKGFATKILRRYSMENCKPVSTPIVQGEKLTSNEDIDKVDETSYRSLVGYLLYLTASRPDIIFVVKLLGYSNSDWAGSTKDMKSTLGYFFTLGSSVFCWSSKKQETMAQSSTEAEYIAAAAVVNQAIWLRKLLNDLNLKQEAATKIKCDNQSAIAILKNLVFHGRIKHFKIKYHFVREVEQAKEVTLVHCSSQDQLADILTKPLGKMRFEKLCYNIGLHNIEVKEKCCEMTIHVLTNPDCKTTSSPRLRAH</sequence>
<dbReference type="AlphaFoldDB" id="A0A5B6V1Q7"/>
<reference evidence="4" key="1">
    <citation type="journal article" date="2019" name="Plant Biotechnol. J.">
        <title>Genome sequencing of the Australian wild diploid species Gossypium australe highlights disease resistance and delayed gland morphogenesis.</title>
        <authorList>
            <person name="Cai Y."/>
            <person name="Cai X."/>
            <person name="Wang Q."/>
            <person name="Wang P."/>
            <person name="Zhang Y."/>
            <person name="Cai C."/>
            <person name="Xu Y."/>
            <person name="Wang K."/>
            <person name="Zhou Z."/>
            <person name="Wang C."/>
            <person name="Geng S."/>
            <person name="Li B."/>
            <person name="Dong Q."/>
            <person name="Hou Y."/>
            <person name="Wang H."/>
            <person name="Ai P."/>
            <person name="Liu Z."/>
            <person name="Yi F."/>
            <person name="Sun M."/>
            <person name="An G."/>
            <person name="Cheng J."/>
            <person name="Zhang Y."/>
            <person name="Shi Q."/>
            <person name="Xie Y."/>
            <person name="Shi X."/>
            <person name="Chang Y."/>
            <person name="Huang F."/>
            <person name="Chen Y."/>
            <person name="Hong S."/>
            <person name="Mi L."/>
            <person name="Sun Q."/>
            <person name="Zhang L."/>
            <person name="Zhou B."/>
            <person name="Peng R."/>
            <person name="Zhang X."/>
            <person name="Liu F."/>
        </authorList>
    </citation>
    <scope>NUCLEOTIDE SEQUENCE [LARGE SCALE GENOMIC DNA]</scope>
    <source>
        <strain evidence="4">cv. PA1801</strain>
    </source>
</reference>
<dbReference type="InterPro" id="IPR013103">
    <property type="entry name" value="RVT_2"/>
</dbReference>
<gene>
    <name evidence="3" type="ORF">EPI10_029431</name>
</gene>
<evidence type="ECO:0000259" key="2">
    <source>
        <dbReference type="Pfam" id="PF13976"/>
    </source>
</evidence>
<comment type="caution">
    <text evidence="3">The sequence shown here is derived from an EMBL/GenBank/DDBJ whole genome shotgun (WGS) entry which is preliminary data.</text>
</comment>
<dbReference type="OrthoDB" id="1740642at2759"/>
<dbReference type="PANTHER" id="PTHR11439">
    <property type="entry name" value="GAG-POL-RELATED RETROTRANSPOSON"/>
    <property type="match status" value="1"/>
</dbReference>
<feature type="domain" description="Reverse transcriptase Ty1/copia-type" evidence="1">
    <location>
        <begin position="219"/>
        <end position="297"/>
    </location>
</feature>
<keyword evidence="4" id="KW-1185">Reference proteome</keyword>
<dbReference type="PANTHER" id="PTHR11439:SF503">
    <property type="entry name" value="CYSTEINE-RICH RLK (RECEPTOR-LIKE PROTEIN KINASE) 8"/>
    <property type="match status" value="1"/>
</dbReference>
<dbReference type="EMBL" id="SMMG02000009">
    <property type="protein sequence ID" value="KAA3463001.1"/>
    <property type="molecule type" value="Genomic_DNA"/>
</dbReference>
<dbReference type="Pfam" id="PF13976">
    <property type="entry name" value="gag_pre-integrs"/>
    <property type="match status" value="1"/>
</dbReference>
<dbReference type="InterPro" id="IPR043502">
    <property type="entry name" value="DNA/RNA_pol_sf"/>
</dbReference>
<evidence type="ECO:0000313" key="3">
    <source>
        <dbReference type="EMBL" id="KAA3463001.1"/>
    </source>
</evidence>
<organism evidence="3 4">
    <name type="scientific">Gossypium australe</name>
    <dbReference type="NCBI Taxonomy" id="47621"/>
    <lineage>
        <taxon>Eukaryota</taxon>
        <taxon>Viridiplantae</taxon>
        <taxon>Streptophyta</taxon>
        <taxon>Embryophyta</taxon>
        <taxon>Tracheophyta</taxon>
        <taxon>Spermatophyta</taxon>
        <taxon>Magnoliopsida</taxon>
        <taxon>eudicotyledons</taxon>
        <taxon>Gunneridae</taxon>
        <taxon>Pentapetalae</taxon>
        <taxon>rosids</taxon>
        <taxon>malvids</taxon>
        <taxon>Malvales</taxon>
        <taxon>Malvaceae</taxon>
        <taxon>Malvoideae</taxon>
        <taxon>Gossypium</taxon>
    </lineage>
</organism>
<accession>A0A5B6V1Q7</accession>